<protein>
    <submittedName>
        <fullName evidence="2">Uncharacterized membrane protein</fullName>
    </submittedName>
</protein>
<dbReference type="Pfam" id="PF01944">
    <property type="entry name" value="SpoIIM"/>
    <property type="match status" value="1"/>
</dbReference>
<dbReference type="PANTHER" id="PTHR35337">
    <property type="entry name" value="SLR1478 PROTEIN"/>
    <property type="match status" value="1"/>
</dbReference>
<sequence>MLDWFSKEWREIRHYKQDSLLSLTIFIVAVCLGYLVAVLVSDKAGEYYNTVRDMILANPFGEGLPENVFLFILARNSMVSFTMLVLGMFTYNVWPVLVLLLNGAISGFAVKIQAVLFNHHSFQIWLFGLLPHGVPELTAIFLAAGASFYYRRLHSQGVHVAGRVLKTYLVVVWPLLVLAAAVETFVTPLLIHRFLL</sequence>
<evidence type="ECO:0000313" key="3">
    <source>
        <dbReference type="Proteomes" id="UP000013520"/>
    </source>
</evidence>
<keyword evidence="3" id="KW-1185">Reference proteome</keyword>
<organism evidence="2 3">
    <name type="scientific">Desulfoscipio gibsoniae DSM 7213</name>
    <dbReference type="NCBI Taxonomy" id="767817"/>
    <lineage>
        <taxon>Bacteria</taxon>
        <taxon>Bacillati</taxon>
        <taxon>Bacillota</taxon>
        <taxon>Clostridia</taxon>
        <taxon>Eubacteriales</taxon>
        <taxon>Desulfallaceae</taxon>
        <taxon>Desulfoscipio</taxon>
    </lineage>
</organism>
<dbReference type="STRING" id="767817.Desgi_3748"/>
<dbReference type="OrthoDB" id="9800053at2"/>
<accession>R4KR80</accession>
<evidence type="ECO:0000313" key="2">
    <source>
        <dbReference type="EMBL" id="AGL03070.1"/>
    </source>
</evidence>
<dbReference type="eggNOG" id="COG1300">
    <property type="taxonomic scope" value="Bacteria"/>
</dbReference>
<dbReference type="HOGENOM" id="CLU_099320_0_0_9"/>
<dbReference type="KEGG" id="dgi:Desgi_3748"/>
<feature type="transmembrane region" description="Helical" evidence="1">
    <location>
        <begin position="68"/>
        <end position="89"/>
    </location>
</feature>
<dbReference type="PANTHER" id="PTHR35337:SF1">
    <property type="entry name" value="SLR1478 PROTEIN"/>
    <property type="match status" value="1"/>
</dbReference>
<dbReference type="EMBL" id="CP003273">
    <property type="protein sequence ID" value="AGL03070.1"/>
    <property type="molecule type" value="Genomic_DNA"/>
</dbReference>
<proteinExistence type="predicted"/>
<name>R4KR80_9FIRM</name>
<evidence type="ECO:0000256" key="1">
    <source>
        <dbReference type="SAM" id="Phobius"/>
    </source>
</evidence>
<reference evidence="2 3" key="1">
    <citation type="submission" date="2012-01" db="EMBL/GenBank/DDBJ databases">
        <title>Complete sequence of Desulfotomaculum gibsoniae DSM 7213.</title>
        <authorList>
            <consortium name="US DOE Joint Genome Institute"/>
            <person name="Lucas S."/>
            <person name="Han J."/>
            <person name="Lapidus A."/>
            <person name="Cheng J.-F."/>
            <person name="Goodwin L."/>
            <person name="Pitluck S."/>
            <person name="Peters L."/>
            <person name="Ovchinnikova G."/>
            <person name="Teshima H."/>
            <person name="Detter J.C."/>
            <person name="Han C."/>
            <person name="Tapia R."/>
            <person name="Land M."/>
            <person name="Hauser L."/>
            <person name="Kyrpides N."/>
            <person name="Ivanova N."/>
            <person name="Pagani I."/>
            <person name="Parshina S."/>
            <person name="Plugge C."/>
            <person name="Muyzer G."/>
            <person name="Kuever J."/>
            <person name="Ivanova A."/>
            <person name="Nazina T."/>
            <person name="Klenk H.-P."/>
            <person name="Brambilla E."/>
            <person name="Spring S."/>
            <person name="Stams A.F."/>
            <person name="Woyke T."/>
        </authorList>
    </citation>
    <scope>NUCLEOTIDE SEQUENCE [LARGE SCALE GENOMIC DNA]</scope>
    <source>
        <strain evidence="2 3">DSM 7213</strain>
    </source>
</reference>
<feature type="transmembrane region" description="Helical" evidence="1">
    <location>
        <begin position="96"/>
        <end position="116"/>
    </location>
</feature>
<keyword evidence="1" id="KW-0472">Membrane</keyword>
<keyword evidence="1" id="KW-1133">Transmembrane helix</keyword>
<dbReference type="Proteomes" id="UP000013520">
    <property type="component" value="Chromosome"/>
</dbReference>
<gene>
    <name evidence="2" type="ORF">Desgi_3748</name>
</gene>
<dbReference type="RefSeq" id="WP_006520460.1">
    <property type="nucleotide sequence ID" value="NC_021184.1"/>
</dbReference>
<keyword evidence="1" id="KW-0812">Transmembrane</keyword>
<dbReference type="InterPro" id="IPR002798">
    <property type="entry name" value="SpoIIM-like"/>
</dbReference>
<dbReference type="AlphaFoldDB" id="R4KR80"/>
<feature type="transmembrane region" description="Helical" evidence="1">
    <location>
        <begin position="170"/>
        <end position="191"/>
    </location>
</feature>
<feature type="transmembrane region" description="Helical" evidence="1">
    <location>
        <begin position="20"/>
        <end position="40"/>
    </location>
</feature>
<feature type="transmembrane region" description="Helical" evidence="1">
    <location>
        <begin position="122"/>
        <end position="150"/>
    </location>
</feature>